<dbReference type="AlphaFoldDB" id="A0A0G2HNK6"/>
<keyword evidence="12" id="KW-0843">Virulence</keyword>
<evidence type="ECO:0000256" key="6">
    <source>
        <dbReference type="ARBA" id="ARBA00022670"/>
    </source>
</evidence>
<evidence type="ECO:0000256" key="15">
    <source>
        <dbReference type="PROSITE-ProRule" id="PRU01032"/>
    </source>
</evidence>
<evidence type="ECO:0000256" key="5">
    <source>
        <dbReference type="ARBA" id="ARBA00022525"/>
    </source>
</evidence>
<feature type="signal peptide" evidence="16">
    <location>
        <begin position="1"/>
        <end position="20"/>
    </location>
</feature>
<dbReference type="SUPFAM" id="SSF54897">
    <property type="entry name" value="Protease propeptides/inhibitors"/>
    <property type="match status" value="1"/>
</dbReference>
<comment type="subcellular location">
    <subcellularLocation>
        <location evidence="3">Secreted</location>
        <location evidence="3">Extracellular space</location>
    </subcellularLocation>
</comment>
<dbReference type="PANTHER" id="PTHR14218:SF15">
    <property type="entry name" value="TRIPEPTIDYL-PEPTIDASE 1"/>
    <property type="match status" value="1"/>
</dbReference>
<dbReference type="GO" id="GO:0004252">
    <property type="term" value="F:serine-type endopeptidase activity"/>
    <property type="evidence" value="ECO:0007669"/>
    <property type="project" value="UniProtKB-UniRule"/>
</dbReference>
<organism evidence="18 19">
    <name type="scientific">Diaporthe ampelina</name>
    <dbReference type="NCBI Taxonomy" id="1214573"/>
    <lineage>
        <taxon>Eukaryota</taxon>
        <taxon>Fungi</taxon>
        <taxon>Dikarya</taxon>
        <taxon>Ascomycota</taxon>
        <taxon>Pezizomycotina</taxon>
        <taxon>Sordariomycetes</taxon>
        <taxon>Sordariomycetidae</taxon>
        <taxon>Diaporthales</taxon>
        <taxon>Diaporthaceae</taxon>
        <taxon>Diaporthe</taxon>
    </lineage>
</organism>
<evidence type="ECO:0000256" key="7">
    <source>
        <dbReference type="ARBA" id="ARBA00022723"/>
    </source>
</evidence>
<evidence type="ECO:0000259" key="17">
    <source>
        <dbReference type="PROSITE" id="PS51695"/>
    </source>
</evidence>
<feature type="binding site" evidence="15">
    <location>
        <position position="558"/>
    </location>
    <ligand>
        <name>Ca(2+)</name>
        <dbReference type="ChEBI" id="CHEBI:29108"/>
    </ligand>
</feature>
<feature type="active site" description="Charge relay system" evidence="15">
    <location>
        <position position="289"/>
    </location>
</feature>
<keyword evidence="6 15" id="KW-0645">Protease</keyword>
<accession>A0A0G2HNK6</accession>
<dbReference type="SUPFAM" id="SSF52743">
    <property type="entry name" value="Subtilisin-like"/>
    <property type="match status" value="1"/>
</dbReference>
<feature type="active site" description="Charge relay system" evidence="15">
    <location>
        <position position="293"/>
    </location>
</feature>
<evidence type="ECO:0000256" key="3">
    <source>
        <dbReference type="ARBA" id="ARBA00004239"/>
    </source>
</evidence>
<evidence type="ECO:0000313" key="18">
    <source>
        <dbReference type="EMBL" id="KKY29815.1"/>
    </source>
</evidence>
<dbReference type="Proteomes" id="UP000034680">
    <property type="component" value="Unassembled WGS sequence"/>
</dbReference>
<keyword evidence="14" id="KW-0325">Glycoprotein</keyword>
<evidence type="ECO:0000256" key="4">
    <source>
        <dbReference type="ARBA" id="ARBA00012462"/>
    </source>
</evidence>
<dbReference type="InterPro" id="IPR030400">
    <property type="entry name" value="Sedolisin_dom"/>
</dbReference>
<keyword evidence="9 15" id="KW-0378">Hydrolase</keyword>
<dbReference type="GO" id="GO:0005576">
    <property type="term" value="C:extracellular region"/>
    <property type="evidence" value="ECO:0007669"/>
    <property type="project" value="UniProtKB-SubCell"/>
</dbReference>
<keyword evidence="7 15" id="KW-0479">Metal-binding</keyword>
<dbReference type="Pfam" id="PF09286">
    <property type="entry name" value="Pro-kuma_activ"/>
    <property type="match status" value="1"/>
</dbReference>
<dbReference type="InterPro" id="IPR050819">
    <property type="entry name" value="Tripeptidyl-peptidase_I"/>
</dbReference>
<dbReference type="PANTHER" id="PTHR14218">
    <property type="entry name" value="PROTEASE S8 TRIPEPTIDYL PEPTIDASE I CLN2"/>
    <property type="match status" value="1"/>
</dbReference>
<keyword evidence="5" id="KW-0964">Secreted</keyword>
<evidence type="ECO:0000313" key="19">
    <source>
        <dbReference type="Proteomes" id="UP000034680"/>
    </source>
</evidence>
<gene>
    <name evidence="18" type="ORF">UCDDA912_g10284</name>
</gene>
<evidence type="ECO:0000256" key="9">
    <source>
        <dbReference type="ARBA" id="ARBA00022801"/>
    </source>
</evidence>
<keyword evidence="19" id="KW-1185">Reference proteome</keyword>
<evidence type="ECO:0000256" key="8">
    <source>
        <dbReference type="ARBA" id="ARBA00022729"/>
    </source>
</evidence>
<keyword evidence="10 15" id="KW-0720">Serine protease</keyword>
<reference evidence="18 19" key="1">
    <citation type="submission" date="2015-05" db="EMBL/GenBank/DDBJ databases">
        <title>Distinctive expansion of gene families associated with plant cell wall degradation and secondary metabolism in the genomes of grapevine trunk pathogens.</title>
        <authorList>
            <person name="Lawrence D.P."/>
            <person name="Travadon R."/>
            <person name="Rolshausen P.E."/>
            <person name="Baumgartner K."/>
        </authorList>
    </citation>
    <scope>NUCLEOTIDE SEQUENCE [LARGE SCALE GENOMIC DNA]</scope>
    <source>
        <strain evidence="18">DA912</strain>
    </source>
</reference>
<evidence type="ECO:0000256" key="14">
    <source>
        <dbReference type="ARBA" id="ARBA00023180"/>
    </source>
</evidence>
<feature type="binding site" evidence="15">
    <location>
        <position position="585"/>
    </location>
    <ligand>
        <name>Ca(2+)</name>
        <dbReference type="ChEBI" id="CHEBI:29108"/>
    </ligand>
</feature>
<evidence type="ECO:0000256" key="11">
    <source>
        <dbReference type="ARBA" id="ARBA00022837"/>
    </source>
</evidence>
<dbReference type="EMBL" id="LCUC01000608">
    <property type="protein sequence ID" value="KKY29815.1"/>
    <property type="molecule type" value="Genomic_DNA"/>
</dbReference>
<keyword evidence="11 15" id="KW-0106">Calcium</keyword>
<dbReference type="CDD" id="cd11377">
    <property type="entry name" value="Pro-peptidase_S53"/>
    <property type="match status" value="1"/>
</dbReference>
<dbReference type="STRING" id="1214573.A0A0G2HNK6"/>
<dbReference type="Pfam" id="PF00082">
    <property type="entry name" value="Peptidase_S8"/>
    <property type="match status" value="1"/>
</dbReference>
<comment type="catalytic activity">
    <reaction evidence="1">
        <text>Release of an N-terminal tripeptide from a polypeptide.</text>
        <dbReference type="EC" id="3.4.14.10"/>
    </reaction>
</comment>
<dbReference type="FunFam" id="3.40.50.200:FF:000015">
    <property type="entry name" value="Tripeptidyl peptidase A"/>
    <property type="match status" value="1"/>
</dbReference>
<feature type="active site" description="Charge relay system" evidence="15">
    <location>
        <position position="514"/>
    </location>
</feature>
<evidence type="ECO:0000256" key="16">
    <source>
        <dbReference type="SAM" id="SignalP"/>
    </source>
</evidence>
<keyword evidence="13" id="KW-0865">Zymogen</keyword>
<evidence type="ECO:0000256" key="13">
    <source>
        <dbReference type="ARBA" id="ARBA00023145"/>
    </source>
</evidence>
<comment type="cofactor">
    <cofactor evidence="15">
        <name>Ca(2+)</name>
        <dbReference type="ChEBI" id="CHEBI:29108"/>
    </cofactor>
    <text evidence="15">Binds 1 Ca(2+) ion per subunit.</text>
</comment>
<feature type="chain" id="PRO_5002545223" description="tripeptidyl-peptidase II" evidence="16">
    <location>
        <begin position="21"/>
        <end position="603"/>
    </location>
</feature>
<name>A0A0G2HNK6_9PEZI</name>
<dbReference type="InterPro" id="IPR036852">
    <property type="entry name" value="Peptidase_S8/S53_dom_sf"/>
</dbReference>
<evidence type="ECO:0000256" key="12">
    <source>
        <dbReference type="ARBA" id="ARBA00023026"/>
    </source>
</evidence>
<evidence type="ECO:0000256" key="2">
    <source>
        <dbReference type="ARBA" id="ARBA00002451"/>
    </source>
</evidence>
<feature type="binding site" evidence="15">
    <location>
        <position position="583"/>
    </location>
    <ligand>
        <name>Ca(2+)</name>
        <dbReference type="ChEBI" id="CHEBI:29108"/>
    </ligand>
</feature>
<feature type="domain" description="Peptidase S53" evidence="17">
    <location>
        <begin position="209"/>
        <end position="603"/>
    </location>
</feature>
<comment type="function">
    <text evidence="2">Secreted tripeptidyl-peptidase which degrades proteins at acidic pHs and is involved in virulence.</text>
</comment>
<dbReference type="GO" id="GO:0006508">
    <property type="term" value="P:proteolysis"/>
    <property type="evidence" value="ECO:0007669"/>
    <property type="project" value="UniProtKB-KW"/>
</dbReference>
<dbReference type="GO" id="GO:0008240">
    <property type="term" value="F:tripeptidyl-peptidase activity"/>
    <property type="evidence" value="ECO:0007669"/>
    <property type="project" value="UniProtKB-EC"/>
</dbReference>
<evidence type="ECO:0000256" key="10">
    <source>
        <dbReference type="ARBA" id="ARBA00022825"/>
    </source>
</evidence>
<keyword evidence="8 16" id="KW-0732">Signal</keyword>
<protein>
    <recommendedName>
        <fullName evidence="4">tripeptidyl-peptidase II</fullName>
        <ecNumber evidence="4">3.4.14.10</ecNumber>
    </recommendedName>
</protein>
<feature type="binding site" evidence="15">
    <location>
        <position position="557"/>
    </location>
    <ligand>
        <name>Ca(2+)</name>
        <dbReference type="ChEBI" id="CHEBI:29108"/>
    </ligand>
</feature>
<sequence length="603" mass="64861">MAPLFPSALWALLLATATQARPADQWTVHETATVPSGWKYLGQPQVDTTVTRVSISLRQPGLDELRRRLDQISDVDNADYGAHLSRSQLDAYQEPAAGAVHDVMEWLSEHGIEDRLAQKSWVSFNASVGLVNSLLRCNLSEYETPQSHRVLRATEYSLPRDLAQHVQFVYPLTQFLESSAKKNFNERRGMDMAMTSRRQTAWPVSCSDNVTPDCLVDLYNITYTPPDSSSGSSIGVAGFLEEYPNQSAVRDFLVAHSPRRSDASYSPDYNFTVVSINGGNTTNEGSGGEALLDTLYTMPFTQPLPASYLSTGDRGMYIGPNGTDLTNTSANSNEPWLEFLQYLLEVEDESLPKVLSVSYTDDEQATPRPYALHVCDLFMQLAARGVSVIVASGDGGAAGTASSSNCNVNSGGPDEPPQFLPTFPASCPYVTSIGATGRNIPWQPASFSSGGFSNYFPAPAWQAGDTAAYIKALNGTHDGWYNASGRGIPDLTLVGSRFLLGGEGKYAFTTKGTSASTPVWASIIALINDKRLRAGKPVLGFLNPVLYSDKVRAALTDVTSGSIGGCSLNSGQDFVTGWDATAGWDPSSGLGVPDFGALMEVLG</sequence>
<proteinExistence type="predicted"/>
<dbReference type="InterPro" id="IPR000209">
    <property type="entry name" value="Peptidase_S8/S53_dom"/>
</dbReference>
<dbReference type="EC" id="3.4.14.10" evidence="4"/>
<comment type="caution">
    <text evidence="18">The sequence shown here is derived from an EMBL/GenBank/DDBJ whole genome shotgun (WGS) entry which is preliminary data.</text>
</comment>
<dbReference type="SMART" id="SM00944">
    <property type="entry name" value="Pro-kuma_activ"/>
    <property type="match status" value="1"/>
</dbReference>
<dbReference type="Gene3D" id="3.40.50.200">
    <property type="entry name" value="Peptidase S8/S53 domain"/>
    <property type="match status" value="1"/>
</dbReference>
<dbReference type="PROSITE" id="PS51695">
    <property type="entry name" value="SEDOLISIN"/>
    <property type="match status" value="1"/>
</dbReference>
<dbReference type="GO" id="GO:0046872">
    <property type="term" value="F:metal ion binding"/>
    <property type="evidence" value="ECO:0007669"/>
    <property type="project" value="UniProtKB-UniRule"/>
</dbReference>
<dbReference type="InterPro" id="IPR015366">
    <property type="entry name" value="S53_propep"/>
</dbReference>
<dbReference type="CDD" id="cd04056">
    <property type="entry name" value="Peptidases_S53"/>
    <property type="match status" value="1"/>
</dbReference>
<evidence type="ECO:0000256" key="1">
    <source>
        <dbReference type="ARBA" id="ARBA00001910"/>
    </source>
</evidence>
<dbReference type="OrthoDB" id="2919105at2759"/>
<reference evidence="18 19" key="2">
    <citation type="submission" date="2015-05" db="EMBL/GenBank/DDBJ databases">
        <authorList>
            <person name="Morales-Cruz A."/>
            <person name="Amrine K.C."/>
            <person name="Cantu D."/>
        </authorList>
    </citation>
    <scope>NUCLEOTIDE SEQUENCE [LARGE SCALE GENOMIC DNA]</scope>
    <source>
        <strain evidence="18">DA912</strain>
    </source>
</reference>